<feature type="transmembrane region" description="Helical" evidence="1">
    <location>
        <begin position="6"/>
        <end position="25"/>
    </location>
</feature>
<keyword evidence="2" id="KW-0813">Transport</keyword>
<sequence>LSSWWTKIIVGILLFGFIGLQRLLLVMGERRKQVASASMMKSVPG</sequence>
<name>A0A1G7X7V6_9VIBR</name>
<proteinExistence type="predicted"/>
<dbReference type="EMBL" id="FNDD01000003">
    <property type="protein sequence ID" value="SDG80244.1"/>
    <property type="molecule type" value="Genomic_DNA"/>
</dbReference>
<evidence type="ECO:0000313" key="2">
    <source>
        <dbReference type="EMBL" id="SDG80244.1"/>
    </source>
</evidence>
<dbReference type="Proteomes" id="UP000198854">
    <property type="component" value="Unassembled WGS sequence"/>
</dbReference>
<organism evidence="2 3">
    <name type="scientific">Vibrio xiamenensis</name>
    <dbReference type="NCBI Taxonomy" id="861298"/>
    <lineage>
        <taxon>Bacteria</taxon>
        <taxon>Pseudomonadati</taxon>
        <taxon>Pseudomonadota</taxon>
        <taxon>Gammaproteobacteria</taxon>
        <taxon>Vibrionales</taxon>
        <taxon>Vibrionaceae</taxon>
        <taxon>Vibrio</taxon>
    </lineage>
</organism>
<reference evidence="3" key="1">
    <citation type="submission" date="2016-10" db="EMBL/GenBank/DDBJ databases">
        <authorList>
            <person name="Varghese N."/>
            <person name="Submissions S."/>
        </authorList>
    </citation>
    <scope>NUCLEOTIDE SEQUENCE [LARGE SCALE GENOMIC DNA]</scope>
    <source>
        <strain evidence="3">CGMCC 1.10228</strain>
    </source>
</reference>
<keyword evidence="1" id="KW-0472">Membrane</keyword>
<accession>A0A1G7X7V6</accession>
<keyword evidence="2" id="KW-0762">Sugar transport</keyword>
<protein>
    <submittedName>
        <fullName evidence="2">Simple sugar transport system permease protein</fullName>
    </submittedName>
</protein>
<gene>
    <name evidence="2" type="ORF">SAMN04488136_1031</name>
</gene>
<keyword evidence="3" id="KW-1185">Reference proteome</keyword>
<keyword evidence="1" id="KW-1133">Transmembrane helix</keyword>
<feature type="non-terminal residue" evidence="2">
    <location>
        <position position="1"/>
    </location>
</feature>
<dbReference type="AlphaFoldDB" id="A0A1G7X7V6"/>
<keyword evidence="1" id="KW-0812">Transmembrane</keyword>
<evidence type="ECO:0000313" key="3">
    <source>
        <dbReference type="Proteomes" id="UP000198854"/>
    </source>
</evidence>
<evidence type="ECO:0000256" key="1">
    <source>
        <dbReference type="SAM" id="Phobius"/>
    </source>
</evidence>